<dbReference type="InterPro" id="IPR029058">
    <property type="entry name" value="AB_hydrolase_fold"/>
</dbReference>
<dbReference type="Gene3D" id="3.40.50.1820">
    <property type="entry name" value="alpha/beta hydrolase"/>
    <property type="match status" value="1"/>
</dbReference>
<evidence type="ECO:0000256" key="2">
    <source>
        <dbReference type="ARBA" id="ARBA00004240"/>
    </source>
</evidence>
<protein>
    <submittedName>
        <fullName evidence="7">Uncharacterized protein</fullName>
    </submittedName>
</protein>
<name>A0A0B7K8L1_BIOOC</name>
<sequence length="268" mass="29762">MAIGTPNSDVVGRFPDGVKVLHECDDAIIDVCFVHGINGDRMITWTAYGQTEPWPKTLLPDQISRARILTYGYDAYIASKSVTGSNRLIDHATNLVTDLTADRACCGASSRPLIFVTHRLGVLVCQDAIQISRDNPERHRQDIFLHLKGIIFMGTPREGSRMTDRAKMPASTLDLFTSTNQSLLLKFKAGDGLAESILLKLFATAWQQREAGRLLEVRLLCCDPVSIREKFADMVKFFCGEENGFKTLVGQLLELKSEITERSEPLSG</sequence>
<dbReference type="GO" id="GO:0005783">
    <property type="term" value="C:endoplasmic reticulum"/>
    <property type="evidence" value="ECO:0007669"/>
    <property type="project" value="UniProtKB-SubCell"/>
</dbReference>
<dbReference type="SUPFAM" id="SSF53474">
    <property type="entry name" value="alpha/beta-Hydrolases"/>
    <property type="match status" value="1"/>
</dbReference>
<evidence type="ECO:0000313" key="7">
    <source>
        <dbReference type="EMBL" id="CEO53733.1"/>
    </source>
</evidence>
<evidence type="ECO:0000256" key="3">
    <source>
        <dbReference type="ARBA" id="ARBA00004370"/>
    </source>
</evidence>
<keyword evidence="6" id="KW-0472">Membrane</keyword>
<evidence type="ECO:0000256" key="5">
    <source>
        <dbReference type="ARBA" id="ARBA00023128"/>
    </source>
</evidence>
<evidence type="ECO:0000256" key="1">
    <source>
        <dbReference type="ARBA" id="ARBA00004173"/>
    </source>
</evidence>
<comment type="subcellular location">
    <subcellularLocation>
        <location evidence="2">Endoplasmic reticulum</location>
    </subcellularLocation>
    <subcellularLocation>
        <location evidence="3">Membrane</location>
    </subcellularLocation>
    <subcellularLocation>
        <location evidence="1">Mitochondrion</location>
    </subcellularLocation>
</comment>
<dbReference type="GO" id="GO:0016020">
    <property type="term" value="C:membrane"/>
    <property type="evidence" value="ECO:0007669"/>
    <property type="project" value="UniProtKB-SubCell"/>
</dbReference>
<dbReference type="EMBL" id="CDPU01000037">
    <property type="protein sequence ID" value="CEO53733.1"/>
    <property type="molecule type" value="Genomic_DNA"/>
</dbReference>
<accession>A0A0B7K8L1</accession>
<evidence type="ECO:0000256" key="6">
    <source>
        <dbReference type="ARBA" id="ARBA00023136"/>
    </source>
</evidence>
<keyword evidence="5" id="KW-0496">Mitochondrion</keyword>
<dbReference type="InterPro" id="IPR052374">
    <property type="entry name" value="SERAC1"/>
</dbReference>
<keyword evidence="4" id="KW-0256">Endoplasmic reticulum</keyword>
<evidence type="ECO:0000256" key="4">
    <source>
        <dbReference type="ARBA" id="ARBA00022824"/>
    </source>
</evidence>
<reference evidence="7" key="1">
    <citation type="submission" date="2015-01" db="EMBL/GenBank/DDBJ databases">
        <authorList>
            <person name="Durling Mikael"/>
        </authorList>
    </citation>
    <scope>NUCLEOTIDE SEQUENCE</scope>
</reference>
<dbReference type="PANTHER" id="PTHR48182">
    <property type="entry name" value="PROTEIN SERAC1"/>
    <property type="match status" value="1"/>
</dbReference>
<gene>
    <name evidence="7" type="ORF">BN869_000009791_1</name>
</gene>
<organism evidence="7">
    <name type="scientific">Bionectria ochroleuca</name>
    <name type="common">Gliocladium roseum</name>
    <dbReference type="NCBI Taxonomy" id="29856"/>
    <lineage>
        <taxon>Eukaryota</taxon>
        <taxon>Fungi</taxon>
        <taxon>Dikarya</taxon>
        <taxon>Ascomycota</taxon>
        <taxon>Pezizomycotina</taxon>
        <taxon>Sordariomycetes</taxon>
        <taxon>Hypocreomycetidae</taxon>
        <taxon>Hypocreales</taxon>
        <taxon>Bionectriaceae</taxon>
        <taxon>Clonostachys</taxon>
    </lineage>
</organism>
<dbReference type="PANTHER" id="PTHR48182:SF2">
    <property type="entry name" value="PROTEIN SERAC1"/>
    <property type="match status" value="1"/>
</dbReference>
<dbReference type="AlphaFoldDB" id="A0A0B7K8L1"/>
<proteinExistence type="predicted"/>
<dbReference type="GO" id="GO:0005739">
    <property type="term" value="C:mitochondrion"/>
    <property type="evidence" value="ECO:0007669"/>
    <property type="project" value="UniProtKB-SubCell"/>
</dbReference>